<evidence type="ECO:0000256" key="7">
    <source>
        <dbReference type="ARBA" id="ARBA00023002"/>
    </source>
</evidence>
<dbReference type="EMBL" id="ACKX01000045">
    <property type="protein sequence ID" value="EEJ52324.1"/>
    <property type="molecule type" value="Genomic_DNA"/>
</dbReference>
<evidence type="ECO:0000256" key="8">
    <source>
        <dbReference type="ARBA" id="ARBA00023004"/>
    </source>
</evidence>
<dbReference type="RefSeq" id="WP_007155864.1">
    <property type="nucleotide sequence ID" value="NZ_GG668533.1"/>
</dbReference>
<keyword evidence="7 10" id="KW-0560">Oxidoreductase</keyword>
<dbReference type="STRING" id="585501.HMPREF6123_0400"/>
<dbReference type="PANTHER" id="PTHR30352">
    <property type="entry name" value="PYRUVATE FORMATE-LYASE-ACTIVATING ENZYME"/>
    <property type="match status" value="1"/>
</dbReference>
<proteinExistence type="inferred from homology"/>
<dbReference type="SUPFAM" id="SSF102114">
    <property type="entry name" value="Radical SAM enzymes"/>
    <property type="match status" value="1"/>
</dbReference>
<evidence type="ECO:0000256" key="5">
    <source>
        <dbReference type="ARBA" id="ARBA00022691"/>
    </source>
</evidence>
<dbReference type="CDD" id="cd01335">
    <property type="entry name" value="Radical_SAM"/>
    <property type="match status" value="1"/>
</dbReference>
<evidence type="ECO:0000256" key="1">
    <source>
        <dbReference type="ARBA" id="ARBA00003141"/>
    </source>
</evidence>
<dbReference type="PROSITE" id="PS51918">
    <property type="entry name" value="RADICAL_SAM"/>
    <property type="match status" value="1"/>
</dbReference>
<keyword evidence="10" id="KW-0963">Cytoplasm</keyword>
<dbReference type="GO" id="GO:0051539">
    <property type="term" value="F:4 iron, 4 sulfur cluster binding"/>
    <property type="evidence" value="ECO:0007669"/>
    <property type="project" value="UniProtKB-UniRule"/>
</dbReference>
<evidence type="ECO:0000256" key="3">
    <source>
        <dbReference type="ARBA" id="ARBA00021356"/>
    </source>
</evidence>
<evidence type="ECO:0000256" key="10">
    <source>
        <dbReference type="RuleBase" id="RU362053"/>
    </source>
</evidence>
<keyword evidence="4 10" id="KW-0004">4Fe-4S</keyword>
<dbReference type="Pfam" id="PF04055">
    <property type="entry name" value="Radical_SAM"/>
    <property type="match status" value="1"/>
</dbReference>
<reference evidence="12 13" key="1">
    <citation type="submission" date="2009-04" db="EMBL/GenBank/DDBJ databases">
        <authorList>
            <person name="Qin X."/>
            <person name="Bachman B."/>
            <person name="Battles P."/>
            <person name="Bell A."/>
            <person name="Bess C."/>
            <person name="Bickham C."/>
            <person name="Chaboub L."/>
            <person name="Chen D."/>
            <person name="Coyle M."/>
            <person name="Deiros D.R."/>
            <person name="Dinh H."/>
            <person name="Forbes L."/>
            <person name="Fowler G."/>
            <person name="Francisco L."/>
            <person name="Fu Q."/>
            <person name="Gubbala S."/>
            <person name="Hale W."/>
            <person name="Han Y."/>
            <person name="Hemphill L."/>
            <person name="Highlander S.K."/>
            <person name="Hirani K."/>
            <person name="Hogues M."/>
            <person name="Jackson L."/>
            <person name="Jakkamsetti A."/>
            <person name="Javaid M."/>
            <person name="Jiang H."/>
            <person name="Korchina V."/>
            <person name="Kovar C."/>
            <person name="Lara F."/>
            <person name="Lee S."/>
            <person name="Mata R."/>
            <person name="Mathew T."/>
            <person name="Moen C."/>
            <person name="Morales K."/>
            <person name="Munidasa M."/>
            <person name="Nazareth L."/>
            <person name="Ngo R."/>
            <person name="Nguyen L."/>
            <person name="Okwuonu G."/>
            <person name="Ongeri F."/>
            <person name="Patil S."/>
            <person name="Petrosino J."/>
            <person name="Pham C."/>
            <person name="Pham P."/>
            <person name="Pu L.-L."/>
            <person name="Puazo M."/>
            <person name="Raj R."/>
            <person name="Reid J."/>
            <person name="Rouhana J."/>
            <person name="Saada N."/>
            <person name="Shang Y."/>
            <person name="Simmons D."/>
            <person name="Thornton R."/>
            <person name="Warren J."/>
            <person name="Weissenberger G."/>
            <person name="Zhang J."/>
            <person name="Zhang L."/>
            <person name="Zhou C."/>
            <person name="Zhu D."/>
            <person name="Muzny D."/>
            <person name="Worley K."/>
            <person name="Gibbs R."/>
        </authorList>
    </citation>
    <scope>NUCLEOTIDE SEQUENCE [LARGE SCALE GENOMIC DNA]</scope>
    <source>
        <strain evidence="12 13">F0268</strain>
    </source>
</reference>
<keyword evidence="9 10" id="KW-0411">Iron-sulfur</keyword>
<keyword evidence="8 10" id="KW-0408">Iron</keyword>
<dbReference type="PIRSF" id="PIRSF000371">
    <property type="entry name" value="PFL_act_enz"/>
    <property type="match status" value="1"/>
</dbReference>
<dbReference type="InParanoid" id="C2KV81"/>
<comment type="subcellular location">
    <subcellularLocation>
        <location evidence="10">Cytoplasm</location>
    </subcellularLocation>
</comment>
<accession>C2KV81</accession>
<keyword evidence="12" id="KW-0456">Lyase</keyword>
<evidence type="ECO:0000256" key="6">
    <source>
        <dbReference type="ARBA" id="ARBA00022723"/>
    </source>
</evidence>
<dbReference type="Proteomes" id="UP000004121">
    <property type="component" value="Unassembled WGS sequence"/>
</dbReference>
<dbReference type="InterPro" id="IPR058240">
    <property type="entry name" value="rSAM_sf"/>
</dbReference>
<dbReference type="PROSITE" id="PS01087">
    <property type="entry name" value="RADICAL_ACTIVATING"/>
    <property type="match status" value="1"/>
</dbReference>
<keyword evidence="13" id="KW-1185">Reference proteome</keyword>
<comment type="cofactor">
    <cofactor evidence="10">
        <name>[4Fe-4S] cluster</name>
        <dbReference type="ChEBI" id="CHEBI:49883"/>
    </cofactor>
    <text evidence="10">Binds 1 [4Fe-4S] cluster. The cluster is coordinated with 3 cysteines and an exchangeable S-adenosyl-L-methionine.</text>
</comment>
<organism evidence="12 13">
    <name type="scientific">Oribacterium sinus F0268</name>
    <dbReference type="NCBI Taxonomy" id="585501"/>
    <lineage>
        <taxon>Bacteria</taxon>
        <taxon>Bacillati</taxon>
        <taxon>Bacillota</taxon>
        <taxon>Clostridia</taxon>
        <taxon>Lachnospirales</taxon>
        <taxon>Lachnospiraceae</taxon>
        <taxon>Oribacterium</taxon>
    </lineage>
</organism>
<dbReference type="OrthoDB" id="9782387at2"/>
<keyword evidence="6 10" id="KW-0479">Metal-binding</keyword>
<comment type="catalytic activity">
    <reaction evidence="10">
        <text>glycyl-[formate C-acetyltransferase] + reduced [flavodoxin] + S-adenosyl-L-methionine = glycin-2-yl radical-[formate C-acetyltransferase] + semiquinone [flavodoxin] + 5'-deoxyadenosine + L-methionine + H(+)</text>
        <dbReference type="Rhea" id="RHEA:19225"/>
        <dbReference type="Rhea" id="RHEA-COMP:10622"/>
        <dbReference type="Rhea" id="RHEA-COMP:12190"/>
        <dbReference type="Rhea" id="RHEA-COMP:12191"/>
        <dbReference type="Rhea" id="RHEA-COMP:14480"/>
        <dbReference type="ChEBI" id="CHEBI:15378"/>
        <dbReference type="ChEBI" id="CHEBI:17319"/>
        <dbReference type="ChEBI" id="CHEBI:29947"/>
        <dbReference type="ChEBI" id="CHEBI:32722"/>
        <dbReference type="ChEBI" id="CHEBI:57618"/>
        <dbReference type="ChEBI" id="CHEBI:57844"/>
        <dbReference type="ChEBI" id="CHEBI:59789"/>
        <dbReference type="ChEBI" id="CHEBI:140311"/>
        <dbReference type="EC" id="1.97.1.4"/>
    </reaction>
</comment>
<sequence>MAECLEKESLPVDSVKEAPASPLAPVHSMESFGSVDGPGTRFIVFLQGCAMRCLYCHNPDTWAFKKENLMTPEEVLKKAMRYQDYWGKEGGITVSGGDPLLHIDFLLALFRLAKKKGINTCLDTSAQPFSNKESFYEKFLALMEVTDTVLLDIKAMDSDLHKKLTGHPNQNILDCGRLLSTLGVDVWIRHVLVPGLTDSEEELLALKQYISTLHNIKKVEVLPYHTMGVVKYESLGIPYPLKGVPDARLEEVQRAEKILGL</sequence>
<dbReference type="SFLD" id="SFLDS00029">
    <property type="entry name" value="Radical_SAM"/>
    <property type="match status" value="1"/>
</dbReference>
<evidence type="ECO:0000313" key="12">
    <source>
        <dbReference type="EMBL" id="EEJ52324.1"/>
    </source>
</evidence>
<dbReference type="PANTHER" id="PTHR30352:SF5">
    <property type="entry name" value="PYRUVATE FORMATE-LYASE 1-ACTIVATING ENZYME"/>
    <property type="match status" value="1"/>
</dbReference>
<dbReference type="AlphaFoldDB" id="C2KV81"/>
<dbReference type="InterPro" id="IPR012838">
    <property type="entry name" value="PFL1_activating"/>
</dbReference>
<evidence type="ECO:0000259" key="11">
    <source>
        <dbReference type="PROSITE" id="PS51918"/>
    </source>
</evidence>
<dbReference type="GO" id="GO:0005737">
    <property type="term" value="C:cytoplasm"/>
    <property type="evidence" value="ECO:0007669"/>
    <property type="project" value="UniProtKB-SubCell"/>
</dbReference>
<dbReference type="InterPro" id="IPR012839">
    <property type="entry name" value="Organic_radical_activase"/>
</dbReference>
<evidence type="ECO:0000256" key="2">
    <source>
        <dbReference type="ARBA" id="ARBA00009777"/>
    </source>
</evidence>
<dbReference type="InterPro" id="IPR013785">
    <property type="entry name" value="Aldolase_TIM"/>
</dbReference>
<dbReference type="Gene3D" id="3.20.20.70">
    <property type="entry name" value="Aldolase class I"/>
    <property type="match status" value="1"/>
</dbReference>
<evidence type="ECO:0000256" key="9">
    <source>
        <dbReference type="ARBA" id="ARBA00023014"/>
    </source>
</evidence>
<keyword evidence="5 10" id="KW-0949">S-adenosyl-L-methionine</keyword>
<dbReference type="GO" id="GO:0046872">
    <property type="term" value="F:metal ion binding"/>
    <property type="evidence" value="ECO:0007669"/>
    <property type="project" value="UniProtKB-UniRule"/>
</dbReference>
<dbReference type="HOGENOM" id="CLU_058969_1_1_9"/>
<protein>
    <recommendedName>
        <fullName evidence="3 10">Pyruvate formate-lyase-activating enzyme</fullName>
        <ecNumber evidence="10">1.97.1.4</ecNumber>
    </recommendedName>
</protein>
<dbReference type="eggNOG" id="COG1180">
    <property type="taxonomic scope" value="Bacteria"/>
</dbReference>
<comment type="similarity">
    <text evidence="2 10">Belongs to the organic radical-activating enzymes family.</text>
</comment>
<dbReference type="SFLD" id="SFLDG01066">
    <property type="entry name" value="organic_radical-activating_enz"/>
    <property type="match status" value="1"/>
</dbReference>
<feature type="domain" description="Radical SAM core" evidence="11">
    <location>
        <begin position="35"/>
        <end position="261"/>
    </location>
</feature>
<dbReference type="InterPro" id="IPR034457">
    <property type="entry name" value="Organic_radical-activating"/>
</dbReference>
<dbReference type="InterPro" id="IPR007197">
    <property type="entry name" value="rSAM"/>
</dbReference>
<comment type="function">
    <text evidence="1 10">Activation of pyruvate formate-lyase under anaerobic conditions by generation of an organic free radical, using S-adenosylmethionine and reduced flavodoxin as cosubstrates to produce 5'-deoxy-adenosine.</text>
</comment>
<dbReference type="InterPro" id="IPR001989">
    <property type="entry name" value="Radical_activat_CS"/>
</dbReference>
<evidence type="ECO:0000256" key="4">
    <source>
        <dbReference type="ARBA" id="ARBA00022485"/>
    </source>
</evidence>
<dbReference type="GO" id="GO:0043365">
    <property type="term" value="F:[formate-C-acetyltransferase]-activating enzyme activity"/>
    <property type="evidence" value="ECO:0007669"/>
    <property type="project" value="UniProtKB-UniRule"/>
</dbReference>
<dbReference type="EC" id="1.97.1.4" evidence="10"/>
<keyword evidence="12" id="KW-0670">Pyruvate</keyword>
<dbReference type="GO" id="GO:0016829">
    <property type="term" value="F:lyase activity"/>
    <property type="evidence" value="ECO:0007669"/>
    <property type="project" value="UniProtKB-KW"/>
</dbReference>
<comment type="caution">
    <text evidence="12">The sequence shown here is derived from an EMBL/GenBank/DDBJ whole genome shotgun (WGS) entry which is preliminary data.</text>
</comment>
<gene>
    <name evidence="12" type="primary">pflA</name>
    <name evidence="12" type="ORF">HMPREF6123_0400</name>
</gene>
<dbReference type="NCBIfam" id="TIGR02493">
    <property type="entry name" value="PFLA"/>
    <property type="match status" value="1"/>
</dbReference>
<evidence type="ECO:0000313" key="13">
    <source>
        <dbReference type="Proteomes" id="UP000004121"/>
    </source>
</evidence>
<name>C2KV81_9FIRM</name>